<protein>
    <recommendedName>
        <fullName evidence="3">Rna-directed dna polymerase from mobile element jockey-like</fullName>
    </recommendedName>
</protein>
<reference evidence="1" key="1">
    <citation type="submission" date="2019-04" db="EMBL/GenBank/DDBJ databases">
        <title>Genome assembly of Zosterops borbonicus 15179.</title>
        <authorList>
            <person name="Leroy T."/>
            <person name="Anselmetti Y."/>
            <person name="Tilak M.-K."/>
            <person name="Nabholz B."/>
        </authorList>
    </citation>
    <scope>NUCLEOTIDE SEQUENCE</scope>
    <source>
        <strain evidence="1">HGM_15179</strain>
        <tissue evidence="1">Muscle</tissue>
    </source>
</reference>
<dbReference type="Proteomes" id="UP000796761">
    <property type="component" value="Unassembled WGS sequence"/>
</dbReference>
<sequence length="196" mass="21838">MNQLVDKKIWMITIKELWSVALNPNGDQGGVNVHGGSVLGLAVFNIFVDDMDSGIESSLSKFSVDTELCGAVNTLEGRDAIKKELDRVERWVHVNLMEFNNARCKILHMGWGNPKHEYRLDGEWIESSLEEKDLGALSDKKLSMTRQCSFAAPRANHILSCIKRTVASRSREMIFPFSCSHETPPGEVCSVLGLST</sequence>
<keyword evidence="2" id="KW-1185">Reference proteome</keyword>
<evidence type="ECO:0008006" key="3">
    <source>
        <dbReference type="Google" id="ProtNLM"/>
    </source>
</evidence>
<dbReference type="AlphaFoldDB" id="A0A8K1GYJ5"/>
<dbReference type="PANTHER" id="PTHR33332">
    <property type="entry name" value="REVERSE TRANSCRIPTASE DOMAIN-CONTAINING PROTEIN"/>
    <property type="match status" value="1"/>
</dbReference>
<organism evidence="1 2">
    <name type="scientific">Zosterops borbonicus</name>
    <dbReference type="NCBI Taxonomy" id="364589"/>
    <lineage>
        <taxon>Eukaryota</taxon>
        <taxon>Metazoa</taxon>
        <taxon>Chordata</taxon>
        <taxon>Craniata</taxon>
        <taxon>Vertebrata</taxon>
        <taxon>Euteleostomi</taxon>
        <taxon>Archelosauria</taxon>
        <taxon>Archosauria</taxon>
        <taxon>Dinosauria</taxon>
        <taxon>Saurischia</taxon>
        <taxon>Theropoda</taxon>
        <taxon>Coelurosauria</taxon>
        <taxon>Aves</taxon>
        <taxon>Neognathae</taxon>
        <taxon>Neoaves</taxon>
        <taxon>Telluraves</taxon>
        <taxon>Australaves</taxon>
        <taxon>Passeriformes</taxon>
        <taxon>Sylvioidea</taxon>
        <taxon>Zosteropidae</taxon>
        <taxon>Zosterops</taxon>
    </lineage>
</organism>
<gene>
    <name evidence="1" type="ORF">HGM15179_000828</name>
</gene>
<dbReference type="OrthoDB" id="10056483at2759"/>
<accession>A0A8K1GYJ5</accession>
<comment type="caution">
    <text evidence="1">The sequence shown here is derived from an EMBL/GenBank/DDBJ whole genome shotgun (WGS) entry which is preliminary data.</text>
</comment>
<proteinExistence type="predicted"/>
<dbReference type="EMBL" id="SWJQ01000015">
    <property type="protein sequence ID" value="TRZ26216.1"/>
    <property type="molecule type" value="Genomic_DNA"/>
</dbReference>
<evidence type="ECO:0000313" key="2">
    <source>
        <dbReference type="Proteomes" id="UP000796761"/>
    </source>
</evidence>
<evidence type="ECO:0000313" key="1">
    <source>
        <dbReference type="EMBL" id="TRZ26216.1"/>
    </source>
</evidence>
<name>A0A8K1GYJ5_9PASS</name>